<dbReference type="PIRSF" id="PIRSF006078">
    <property type="entry name" value="GlxK"/>
    <property type="match status" value="1"/>
</dbReference>
<evidence type="ECO:0000256" key="3">
    <source>
        <dbReference type="ARBA" id="ARBA00022777"/>
    </source>
</evidence>
<dbReference type="InterPro" id="IPR018193">
    <property type="entry name" value="Glyc_kinase_flavodox-like_fold"/>
</dbReference>
<dbReference type="InterPro" id="IPR036129">
    <property type="entry name" value="Glycerate_kinase_sf"/>
</dbReference>
<comment type="caution">
    <text evidence="5">The sequence shown here is derived from an EMBL/GenBank/DDBJ whole genome shotgun (WGS) entry which is preliminary data.</text>
</comment>
<dbReference type="PANTHER" id="PTHR21599:SF0">
    <property type="entry name" value="GLYCERATE KINASE"/>
    <property type="match status" value="1"/>
</dbReference>
<proteinExistence type="inferred from homology"/>
<name>A0ABW1JE48_9ACTN</name>
<dbReference type="PANTHER" id="PTHR21599">
    <property type="entry name" value="GLYCERATE KINASE"/>
    <property type="match status" value="1"/>
</dbReference>
<keyword evidence="3 4" id="KW-0418">Kinase</keyword>
<dbReference type="Pfam" id="PF02595">
    <property type="entry name" value="Gly_kinase"/>
    <property type="match status" value="2"/>
</dbReference>
<dbReference type="InterPro" id="IPR004381">
    <property type="entry name" value="Glycerate_kinase"/>
</dbReference>
<protein>
    <submittedName>
        <fullName evidence="5">Glycerate kinase</fullName>
    </submittedName>
</protein>
<evidence type="ECO:0000313" key="6">
    <source>
        <dbReference type="Proteomes" id="UP001596189"/>
    </source>
</evidence>
<keyword evidence="2 4" id="KW-0808">Transferase</keyword>
<dbReference type="EMBL" id="JBHSRD010000003">
    <property type="protein sequence ID" value="MFC6006988.1"/>
    <property type="molecule type" value="Genomic_DNA"/>
</dbReference>
<dbReference type="InterPro" id="IPR018197">
    <property type="entry name" value="Glycerate_kinase_RE-like"/>
</dbReference>
<dbReference type="SUPFAM" id="SSF110738">
    <property type="entry name" value="Glycerate kinase I"/>
    <property type="match status" value="1"/>
</dbReference>
<organism evidence="5 6">
    <name type="scientific">Angustibacter luteus</name>
    <dbReference type="NCBI Taxonomy" id="658456"/>
    <lineage>
        <taxon>Bacteria</taxon>
        <taxon>Bacillati</taxon>
        <taxon>Actinomycetota</taxon>
        <taxon>Actinomycetes</taxon>
        <taxon>Kineosporiales</taxon>
        <taxon>Kineosporiaceae</taxon>
    </lineage>
</organism>
<dbReference type="RefSeq" id="WP_345718450.1">
    <property type="nucleotide sequence ID" value="NZ_BAABFP010000008.1"/>
</dbReference>
<evidence type="ECO:0000256" key="4">
    <source>
        <dbReference type="PIRNR" id="PIRNR006078"/>
    </source>
</evidence>
<dbReference type="Gene3D" id="3.40.50.10350">
    <property type="entry name" value="Glycerate kinase, domain 1"/>
    <property type="match status" value="1"/>
</dbReference>
<evidence type="ECO:0000256" key="2">
    <source>
        <dbReference type="ARBA" id="ARBA00022679"/>
    </source>
</evidence>
<evidence type="ECO:0000256" key="1">
    <source>
        <dbReference type="ARBA" id="ARBA00006284"/>
    </source>
</evidence>
<keyword evidence="6" id="KW-1185">Reference proteome</keyword>
<dbReference type="Proteomes" id="UP001596189">
    <property type="component" value="Unassembled WGS sequence"/>
</dbReference>
<comment type="similarity">
    <text evidence="1 4">Belongs to the glycerate kinase type-1 family.</text>
</comment>
<dbReference type="GO" id="GO:0016301">
    <property type="term" value="F:kinase activity"/>
    <property type="evidence" value="ECO:0007669"/>
    <property type="project" value="UniProtKB-KW"/>
</dbReference>
<sequence>MTGLRVLVAPDSFKGTMSAQVVADALAAGLAGAGADAVTCPLADGGEGTTAVLHAAWGGELVRHTVSGPSGEPVVGELLLAGDGRAALDTASASGLHLVPAERRDPLRASTFGTGQLIAAAVAAGAREVLVGVGGSATTDGGAGALEALARAGGIGDAVLRVLCDVWTPFEQAAEVFGPQKGATADQVAALTARLHEVAGRLPRDPRGRPRTGAAGGLSGALWAVYGADLVSGADAVLDAVRFDELLARTDLVVTGEGCLDAQTGQGKLVAVVAARSARRRVPVVAVVGRRALDDAGVARLGLRAVIEAGDLGALESAGAALARDLAG</sequence>
<gene>
    <name evidence="5" type="ORF">ACFQDO_07575</name>
</gene>
<reference evidence="6" key="1">
    <citation type="journal article" date="2019" name="Int. J. Syst. Evol. Microbiol.">
        <title>The Global Catalogue of Microorganisms (GCM) 10K type strain sequencing project: providing services to taxonomists for standard genome sequencing and annotation.</title>
        <authorList>
            <consortium name="The Broad Institute Genomics Platform"/>
            <consortium name="The Broad Institute Genome Sequencing Center for Infectious Disease"/>
            <person name="Wu L."/>
            <person name="Ma J."/>
        </authorList>
    </citation>
    <scope>NUCLEOTIDE SEQUENCE [LARGE SCALE GENOMIC DNA]</scope>
    <source>
        <strain evidence="6">KACC 14249</strain>
    </source>
</reference>
<evidence type="ECO:0000313" key="5">
    <source>
        <dbReference type="EMBL" id="MFC6006988.1"/>
    </source>
</evidence>
<accession>A0ABW1JE48</accession>
<dbReference type="Gene3D" id="3.90.1510.10">
    <property type="entry name" value="Glycerate kinase, domain 2"/>
    <property type="match status" value="1"/>
</dbReference>